<dbReference type="EMBL" id="PPSL01000003">
    <property type="protein sequence ID" value="PQJ10666.1"/>
    <property type="molecule type" value="Genomic_DNA"/>
</dbReference>
<gene>
    <name evidence="2" type="ORF">CJD36_011890</name>
</gene>
<evidence type="ECO:0000313" key="2">
    <source>
        <dbReference type="EMBL" id="PQJ10666.1"/>
    </source>
</evidence>
<sequence>MINKRFFLSIILCVLAINQSMAQMLGDCVFLKGKYVEIGVAPNGGYGSTLPAPGTYHPNLGPGTTFNFWDPGAGTASISANFLGFVADYGRDGWAVGVPGYFGDFYLPGTPQEGWAINVNGSESEAYIPSYNSFGLPSTGFTGTLAGTNLAYVNSGGISKGIWKGNQGALGIRQTTILDTTKLFFTVNVVLTNTGATPLNNIYYLRTVDPDNEQTQSGDFTTSNTITYQLPSPGNRVLVSAVGIGAFATNAYLGLGTKDCRAKSVIYDFGLDPGGVSLPSIYNETSTFHYTQGFNLVSDVGIGLVYNIGTIAPGDSTSLTYAYILNAAYIDSALDATQPAFQVNSLSFNSGDTINLCTYNFDTVLISMGSGSFYHWHWSPSTYLTDTNGVANVISADSINTTMTYTITGVNVSGACDTVTYFLTFVHDTFNITLNNHDTGICIGQSIQASVVGPPLLSYSWSPTTGVSNPIIMNPILTPNVTTTYTVTASSSSGCPPVSKHFTINVAQLPLVTMDSAVVKTCVGVPVPLHATVSPAGVPYTYSWSPGTNLSSTGVANPVVTPAAAGDVTYTVTVSPSALSGCIGRETVRVHTIGDFTINTPDANICLGRSVTLNVTGSVEMGYTWTPATGVVTSTSMAPVITPAAWGSYTYTATGSYANCPDYVHVFRIKVDTLGIAQNYRDTICLGQSVAVDVTVPGSNATTNYYHYQWVPGAPEVANDTMPNTVVTPATTGVHTYIVTASPTAANCSVNDLVTIKVLPNAITISPIDTAICQGQIVQAIGTGDALFTYQWLPTTGIAGPNSLNTTLAPDTSVTYIIRASYPGCPDMFATLHLDVQPNPTVYVGGNRPLCQFDTLHIHAAVAPAWYSGYLYSWAPSADLDNSTSANVVFDGTINTTLVVTVTTPAGCKAKDSALITIQPGNFASIIPDASFCPHDSLIVTASSTVAATYAWHPAMYVSDSTSGAPVIKPIADQTYTIVATSAAGCKDTVYWTATVYPGAMISVPESVTLYAGETFHIEPITNCSSFTWFPITGLDYPYIANPTASPDVSTLYIVTATTEHGCKAIDSIYVIRDEGAILELPNAFTPGGSTNNKFYAIDKGMAHLNYFRVYNRWGNVVFETKDINEGWDGSWKGEPQPFGVYVYNIQGVSLNGKIINKTGNVTLLR</sequence>
<name>A0A2S7SVV5_9BACT</name>
<protein>
    <recommendedName>
        <fullName evidence="4">Ig-like domain-containing protein</fullName>
    </recommendedName>
</protein>
<dbReference type="Pfam" id="PF13585">
    <property type="entry name" value="CHU_C"/>
    <property type="match status" value="1"/>
</dbReference>
<feature type="signal peptide" evidence="1">
    <location>
        <begin position="1"/>
        <end position="22"/>
    </location>
</feature>
<dbReference type="InterPro" id="IPR026341">
    <property type="entry name" value="T9SS_type_B"/>
</dbReference>
<evidence type="ECO:0000256" key="1">
    <source>
        <dbReference type="SAM" id="SignalP"/>
    </source>
</evidence>
<dbReference type="AlphaFoldDB" id="A0A2S7SVV5"/>
<reference evidence="2 3" key="1">
    <citation type="submission" date="2018-01" db="EMBL/GenBank/DDBJ databases">
        <title>A novel member of the phylum Bacteroidetes isolated from glacier ice.</title>
        <authorList>
            <person name="Liu Q."/>
            <person name="Xin Y.-H."/>
        </authorList>
    </citation>
    <scope>NUCLEOTIDE SEQUENCE [LARGE SCALE GENOMIC DNA]</scope>
    <source>
        <strain evidence="2 3">RB1R16</strain>
    </source>
</reference>
<dbReference type="CDD" id="cd00146">
    <property type="entry name" value="PKD"/>
    <property type="match status" value="1"/>
</dbReference>
<proteinExistence type="predicted"/>
<organism evidence="2 3">
    <name type="scientific">Flavipsychrobacter stenotrophus</name>
    <dbReference type="NCBI Taxonomy" id="2077091"/>
    <lineage>
        <taxon>Bacteria</taxon>
        <taxon>Pseudomonadati</taxon>
        <taxon>Bacteroidota</taxon>
        <taxon>Chitinophagia</taxon>
        <taxon>Chitinophagales</taxon>
        <taxon>Chitinophagaceae</taxon>
        <taxon>Flavipsychrobacter</taxon>
    </lineage>
</organism>
<comment type="caution">
    <text evidence="2">The sequence shown here is derived from an EMBL/GenBank/DDBJ whole genome shotgun (WGS) entry which is preliminary data.</text>
</comment>
<keyword evidence="3" id="KW-1185">Reference proteome</keyword>
<evidence type="ECO:0008006" key="4">
    <source>
        <dbReference type="Google" id="ProtNLM"/>
    </source>
</evidence>
<dbReference type="NCBIfam" id="TIGR04131">
    <property type="entry name" value="Bac_Flav_CTERM"/>
    <property type="match status" value="1"/>
</dbReference>
<keyword evidence="1" id="KW-0732">Signal</keyword>
<accession>A0A2S7SVV5</accession>
<evidence type="ECO:0000313" key="3">
    <source>
        <dbReference type="Proteomes" id="UP000239872"/>
    </source>
</evidence>
<dbReference type="Proteomes" id="UP000239872">
    <property type="component" value="Unassembled WGS sequence"/>
</dbReference>
<feature type="chain" id="PRO_5015742093" description="Ig-like domain-containing protein" evidence="1">
    <location>
        <begin position="23"/>
        <end position="1166"/>
    </location>
</feature>